<dbReference type="Proteomes" id="UP000602181">
    <property type="component" value="Unassembled WGS sequence"/>
</dbReference>
<dbReference type="EMBL" id="JACOIH010000007">
    <property type="protein sequence ID" value="MBC3938480.1"/>
    <property type="molecule type" value="Genomic_DNA"/>
</dbReference>
<keyword evidence="2" id="KW-1185">Reference proteome</keyword>
<comment type="caution">
    <text evidence="1">The sequence shown here is derived from an EMBL/GenBank/DDBJ whole genome shotgun (WGS) entry which is preliminary data.</text>
</comment>
<accession>A0ABR7ADG1</accession>
<name>A0ABR7ADG1_9FIRM</name>
<evidence type="ECO:0000313" key="2">
    <source>
        <dbReference type="Proteomes" id="UP000602181"/>
    </source>
</evidence>
<evidence type="ECO:0000313" key="1">
    <source>
        <dbReference type="EMBL" id="MBC3938480.1"/>
    </source>
</evidence>
<reference evidence="1 2" key="1">
    <citation type="submission" date="2020-08" db="EMBL/GenBank/DDBJ databases">
        <authorList>
            <person name="Liu C."/>
            <person name="Sun Q."/>
        </authorList>
    </citation>
    <scope>NUCLEOTIDE SEQUENCE [LARGE SCALE GENOMIC DNA]</scope>
    <source>
        <strain evidence="1 2">22A2-44</strain>
    </source>
</reference>
<organism evidence="1 2">
    <name type="scientific">Anaerotruncus massiliensis</name>
    <name type="common">ex Togo et al. 2019</name>
    <dbReference type="NCBI Taxonomy" id="1673720"/>
    <lineage>
        <taxon>Bacteria</taxon>
        <taxon>Bacillati</taxon>
        <taxon>Bacillota</taxon>
        <taxon>Clostridia</taxon>
        <taxon>Eubacteriales</taxon>
        <taxon>Oscillospiraceae</taxon>
        <taxon>Anaerotruncus</taxon>
    </lineage>
</organism>
<gene>
    <name evidence="1" type="ORF">H8R05_06130</name>
</gene>
<dbReference type="RefSeq" id="WP_158595604.1">
    <property type="nucleotide sequence ID" value="NZ_JACOIH010000007.1"/>
</dbReference>
<sequence>MNDEKLPAKFYGIFQACTLPSKEEISAAFFWQNRQKIVYSSGFLAPVPEIRYNRSYIIFAAKKAACSATGE</sequence>
<proteinExistence type="predicted"/>
<protein>
    <submittedName>
        <fullName evidence="1">Uncharacterized protein</fullName>
    </submittedName>
</protein>